<gene>
    <name evidence="4" type="ORF">IXC47_01930</name>
</gene>
<evidence type="ECO:0000313" key="5">
    <source>
        <dbReference type="Proteomes" id="UP000657372"/>
    </source>
</evidence>
<dbReference type="RefSeq" id="WP_175624924.1">
    <property type="nucleotide sequence ID" value="NZ_JADOEL010000001.1"/>
</dbReference>
<dbReference type="Pfam" id="PF13511">
    <property type="entry name" value="DUF4124"/>
    <property type="match status" value="1"/>
</dbReference>
<feature type="region of interest" description="Disordered" evidence="1">
    <location>
        <begin position="75"/>
        <end position="96"/>
    </location>
</feature>
<dbReference type="Proteomes" id="UP000657372">
    <property type="component" value="Unassembled WGS sequence"/>
</dbReference>
<evidence type="ECO:0000256" key="1">
    <source>
        <dbReference type="SAM" id="MobiDB-lite"/>
    </source>
</evidence>
<evidence type="ECO:0000259" key="3">
    <source>
        <dbReference type="Pfam" id="PF13511"/>
    </source>
</evidence>
<feature type="signal peptide" evidence="2">
    <location>
        <begin position="1"/>
        <end position="20"/>
    </location>
</feature>
<accession>A0ABS0ENL9</accession>
<evidence type="ECO:0000313" key="4">
    <source>
        <dbReference type="EMBL" id="MBF8176437.1"/>
    </source>
</evidence>
<proteinExistence type="predicted"/>
<dbReference type="EMBL" id="JADOEL010000001">
    <property type="protein sequence ID" value="MBF8176437.1"/>
    <property type="molecule type" value="Genomic_DNA"/>
</dbReference>
<evidence type="ECO:0000256" key="2">
    <source>
        <dbReference type="SAM" id="SignalP"/>
    </source>
</evidence>
<keyword evidence="5" id="KW-1185">Reference proteome</keyword>
<sequence length="167" mass="18881">MAHTFLTFIACCCMASAVHADEIYRWVDEKGRTQFSDQVPERYRNAATRVDTNPSELTDAQRQDAAVRAAREKAMVERANEERPAPPQPAGAVMGARDSLTQKQLDCERMQREYRESQECFAPFIIRGRDGRPRRRGAAVREEAFLYCKPVPDPSAQCGSPPQYIGQ</sequence>
<feature type="domain" description="DUF4124" evidence="3">
    <location>
        <begin position="10"/>
        <end position="63"/>
    </location>
</feature>
<feature type="compositionally biased region" description="Basic and acidic residues" evidence="1">
    <location>
        <begin position="75"/>
        <end position="84"/>
    </location>
</feature>
<keyword evidence="2" id="KW-0732">Signal</keyword>
<feature type="chain" id="PRO_5047092479" evidence="2">
    <location>
        <begin position="21"/>
        <end position="167"/>
    </location>
</feature>
<name>A0ABS0ENL9_9BURK</name>
<reference evidence="4 5" key="1">
    <citation type="submission" date="2020-11" db="EMBL/GenBank/DDBJ databases">
        <title>WGS of Herminiimonas contaminans strain Marseille-Q4544 isolated from planarians Schmidtea mediterranea.</title>
        <authorList>
            <person name="Kangale L."/>
        </authorList>
    </citation>
    <scope>NUCLEOTIDE SEQUENCE [LARGE SCALE GENOMIC DNA]</scope>
    <source>
        <strain evidence="4 5">Marseille-Q4544</strain>
    </source>
</reference>
<dbReference type="InterPro" id="IPR025392">
    <property type="entry name" value="DUF4124"/>
</dbReference>
<protein>
    <submittedName>
        <fullName evidence="4">DUF4124 domain-containing protein</fullName>
    </submittedName>
</protein>
<organism evidence="4 5">
    <name type="scientific">Herminiimonas contaminans</name>
    <dbReference type="NCBI Taxonomy" id="1111140"/>
    <lineage>
        <taxon>Bacteria</taxon>
        <taxon>Pseudomonadati</taxon>
        <taxon>Pseudomonadota</taxon>
        <taxon>Betaproteobacteria</taxon>
        <taxon>Burkholderiales</taxon>
        <taxon>Oxalobacteraceae</taxon>
        <taxon>Herminiimonas</taxon>
    </lineage>
</organism>
<comment type="caution">
    <text evidence="4">The sequence shown here is derived from an EMBL/GenBank/DDBJ whole genome shotgun (WGS) entry which is preliminary data.</text>
</comment>